<gene>
    <name evidence="1" type="ORF">LCGC14_1845140</name>
</gene>
<proteinExistence type="predicted"/>
<accession>A0A0F9IRL7</accession>
<evidence type="ECO:0000313" key="1">
    <source>
        <dbReference type="EMBL" id="KKL96370.1"/>
    </source>
</evidence>
<reference evidence="1" key="1">
    <citation type="journal article" date="2015" name="Nature">
        <title>Complex archaea that bridge the gap between prokaryotes and eukaryotes.</title>
        <authorList>
            <person name="Spang A."/>
            <person name="Saw J.H."/>
            <person name="Jorgensen S.L."/>
            <person name="Zaremba-Niedzwiedzka K."/>
            <person name="Martijn J."/>
            <person name="Lind A.E."/>
            <person name="van Eijk R."/>
            <person name="Schleper C."/>
            <person name="Guy L."/>
            <person name="Ettema T.J."/>
        </authorList>
    </citation>
    <scope>NUCLEOTIDE SEQUENCE</scope>
</reference>
<sequence>MSSLPDNLEEVIDVVSDWAVKTVQEIVKALAPDGRPFMMEFPTIEKEIEDYLQLKAGGKEAYKLSLREMEEMIATKLQESAVSPDMILAVHPYDIAVSIHIDRSARLETEMAKRAFDE</sequence>
<name>A0A0F9IRL7_9ZZZZ</name>
<dbReference type="EMBL" id="LAZR01018449">
    <property type="protein sequence ID" value="KKL96370.1"/>
    <property type="molecule type" value="Genomic_DNA"/>
</dbReference>
<organism evidence="1">
    <name type="scientific">marine sediment metagenome</name>
    <dbReference type="NCBI Taxonomy" id="412755"/>
    <lineage>
        <taxon>unclassified sequences</taxon>
        <taxon>metagenomes</taxon>
        <taxon>ecological metagenomes</taxon>
    </lineage>
</organism>
<comment type="caution">
    <text evidence="1">The sequence shown here is derived from an EMBL/GenBank/DDBJ whole genome shotgun (WGS) entry which is preliminary data.</text>
</comment>
<protein>
    <submittedName>
        <fullName evidence="1">Uncharacterized protein</fullName>
    </submittedName>
</protein>
<dbReference type="AlphaFoldDB" id="A0A0F9IRL7"/>